<sequence length="508" mass="57413">MKLSFFGSAVAVLISATLADNSMTTEQILAQANELLSSGKFSEAFNSYSEAIKMDPENYITYFKRATASMTLGRNQVAIEDLTRLLSLKPDFTKGLLQRGKLHLKLGNFNEALGDVTKFSESSPGNAQASELLKAIQESKERFLQAEKLLENKKHEEASEHLSEVLRNAPHFIEARRKRAFSAISRNEYDGAIGDWTRIVALSPSDQDSLANLAHVYYYSLYEPESALKNVKQYLHSDPEHKRFKTLFRQLKNSEKQLAKLDVHVQKKYWKDAVDLLEGTEETSGLLKQVEDKVLEMMTSVGSTHPGPNKLSGKLHNAACLAYSRLRDAKAIDFCNKALEIDPENIKSLVARSEMFIKQELYERAIEDLTKAYEASDKDQKIGEKLQKARLLLKQSKQRDYYKVLGVPRSASQRQIKAGFRKLAAQWHPDKYRGDLPKEKIQEKMAEINQAYEVLSNEELKQRFDNGDDPNDPTGGQEHHGNPFQGGGGQFFKFHQGGFPGGQFSFSF</sequence>
<reference evidence="1" key="1">
    <citation type="submission" date="2022-04" db="EMBL/GenBank/DDBJ databases">
        <title>Genome of the entomopathogenic fungus Entomophthora muscae.</title>
        <authorList>
            <person name="Elya C."/>
            <person name="Lovett B.R."/>
            <person name="Lee E."/>
            <person name="Macias A.M."/>
            <person name="Hajek A.E."/>
            <person name="De Bivort B.L."/>
            <person name="Kasson M.T."/>
            <person name="De Fine Licht H.H."/>
            <person name="Stajich J.E."/>
        </authorList>
    </citation>
    <scope>NUCLEOTIDE SEQUENCE</scope>
    <source>
        <strain evidence="1">Berkeley</strain>
    </source>
</reference>
<evidence type="ECO:0000313" key="1">
    <source>
        <dbReference type="EMBL" id="KAJ9082251.1"/>
    </source>
</evidence>
<proteinExistence type="predicted"/>
<dbReference type="Proteomes" id="UP001165960">
    <property type="component" value="Unassembled WGS sequence"/>
</dbReference>
<organism evidence="1 2">
    <name type="scientific">Entomophthora muscae</name>
    <dbReference type="NCBI Taxonomy" id="34485"/>
    <lineage>
        <taxon>Eukaryota</taxon>
        <taxon>Fungi</taxon>
        <taxon>Fungi incertae sedis</taxon>
        <taxon>Zoopagomycota</taxon>
        <taxon>Entomophthoromycotina</taxon>
        <taxon>Entomophthoromycetes</taxon>
        <taxon>Entomophthorales</taxon>
        <taxon>Entomophthoraceae</taxon>
        <taxon>Entomophthora</taxon>
    </lineage>
</organism>
<name>A0ACC2U667_9FUNG</name>
<evidence type="ECO:0000313" key="2">
    <source>
        <dbReference type="Proteomes" id="UP001165960"/>
    </source>
</evidence>
<protein>
    <submittedName>
        <fullName evidence="1">Uncharacterized protein</fullName>
    </submittedName>
</protein>
<accession>A0ACC2U667</accession>
<dbReference type="EMBL" id="QTSX02001438">
    <property type="protein sequence ID" value="KAJ9082251.1"/>
    <property type="molecule type" value="Genomic_DNA"/>
</dbReference>
<gene>
    <name evidence="1" type="ORF">DSO57_1006355</name>
</gene>
<comment type="caution">
    <text evidence="1">The sequence shown here is derived from an EMBL/GenBank/DDBJ whole genome shotgun (WGS) entry which is preliminary data.</text>
</comment>
<keyword evidence="2" id="KW-1185">Reference proteome</keyword>